<gene>
    <name evidence="1" type="primary">WBGene00095061</name>
</gene>
<proteinExistence type="predicted"/>
<evidence type="ECO:0000313" key="1">
    <source>
        <dbReference type="EnsemblMetazoa" id="PPA05507.1"/>
    </source>
</evidence>
<name>A0A2A6BT00_PRIPA</name>
<reference evidence="1" key="2">
    <citation type="submission" date="2022-06" db="UniProtKB">
        <authorList>
            <consortium name="EnsemblMetazoa"/>
        </authorList>
    </citation>
    <scope>IDENTIFICATION</scope>
    <source>
        <strain evidence="1">PS312</strain>
    </source>
</reference>
<accession>A0A8R1U703</accession>
<dbReference type="EnsemblMetazoa" id="PPA05507.1">
    <property type="protein sequence ID" value="PPA05507.1"/>
    <property type="gene ID" value="WBGene00095061"/>
</dbReference>
<evidence type="ECO:0000313" key="2">
    <source>
        <dbReference type="Proteomes" id="UP000005239"/>
    </source>
</evidence>
<dbReference type="AlphaFoldDB" id="A0A2A6BT00"/>
<organism evidence="1 2">
    <name type="scientific">Pristionchus pacificus</name>
    <name type="common">Parasitic nematode worm</name>
    <dbReference type="NCBI Taxonomy" id="54126"/>
    <lineage>
        <taxon>Eukaryota</taxon>
        <taxon>Metazoa</taxon>
        <taxon>Ecdysozoa</taxon>
        <taxon>Nematoda</taxon>
        <taxon>Chromadorea</taxon>
        <taxon>Rhabditida</taxon>
        <taxon>Rhabditina</taxon>
        <taxon>Diplogasteromorpha</taxon>
        <taxon>Diplogasteroidea</taxon>
        <taxon>Neodiplogasteridae</taxon>
        <taxon>Pristionchus</taxon>
    </lineage>
</organism>
<dbReference type="Proteomes" id="UP000005239">
    <property type="component" value="Unassembled WGS sequence"/>
</dbReference>
<reference evidence="2" key="1">
    <citation type="journal article" date="2008" name="Nat. Genet.">
        <title>The Pristionchus pacificus genome provides a unique perspective on nematode lifestyle and parasitism.</title>
        <authorList>
            <person name="Dieterich C."/>
            <person name="Clifton S.W."/>
            <person name="Schuster L.N."/>
            <person name="Chinwalla A."/>
            <person name="Delehaunty K."/>
            <person name="Dinkelacker I."/>
            <person name="Fulton L."/>
            <person name="Fulton R."/>
            <person name="Godfrey J."/>
            <person name="Minx P."/>
            <person name="Mitreva M."/>
            <person name="Roeseler W."/>
            <person name="Tian H."/>
            <person name="Witte H."/>
            <person name="Yang S.P."/>
            <person name="Wilson R.K."/>
            <person name="Sommer R.J."/>
        </authorList>
    </citation>
    <scope>NUCLEOTIDE SEQUENCE [LARGE SCALE GENOMIC DNA]</scope>
    <source>
        <strain evidence="2">PS312</strain>
    </source>
</reference>
<accession>A0A2A6BT00</accession>
<sequence>MPNCLSPNRWSLCYVCRSRTADEAALAAAAKALQLATASFKAAAAAAKAARITRAKLPTAPLASTVLPPIASLILILILYSPDTILSVKHPSRLPIPHRWLNKVVNEVNEGYVFSFWNNDWRNEAFYVPY</sequence>
<protein>
    <submittedName>
        <fullName evidence="1">Uncharacterized protein</fullName>
    </submittedName>
</protein>
<keyword evidence="2" id="KW-1185">Reference proteome</keyword>